<keyword evidence="1" id="KW-0862">Zinc</keyword>
<dbReference type="PROSITE" id="PS50157">
    <property type="entry name" value="ZINC_FINGER_C2H2_2"/>
    <property type="match status" value="1"/>
</dbReference>
<dbReference type="AlphaFoldDB" id="A0A1V9X062"/>
<name>A0A1V9X062_9ACAR</name>
<dbReference type="EMBL" id="MNPL01031054">
    <property type="protein sequence ID" value="OQR66808.1"/>
    <property type="molecule type" value="Genomic_DNA"/>
</dbReference>
<dbReference type="Gene3D" id="3.30.160.60">
    <property type="entry name" value="Classic Zinc Finger"/>
    <property type="match status" value="1"/>
</dbReference>
<organism evidence="4 5">
    <name type="scientific">Tropilaelaps mercedesae</name>
    <dbReference type="NCBI Taxonomy" id="418985"/>
    <lineage>
        <taxon>Eukaryota</taxon>
        <taxon>Metazoa</taxon>
        <taxon>Ecdysozoa</taxon>
        <taxon>Arthropoda</taxon>
        <taxon>Chelicerata</taxon>
        <taxon>Arachnida</taxon>
        <taxon>Acari</taxon>
        <taxon>Parasitiformes</taxon>
        <taxon>Mesostigmata</taxon>
        <taxon>Gamasina</taxon>
        <taxon>Dermanyssoidea</taxon>
        <taxon>Laelapidae</taxon>
        <taxon>Tropilaelaps</taxon>
    </lineage>
</organism>
<protein>
    <recommendedName>
        <fullName evidence="3">C2H2-type domain-containing protein</fullName>
    </recommendedName>
</protein>
<evidence type="ECO:0000256" key="2">
    <source>
        <dbReference type="SAM" id="SignalP"/>
    </source>
</evidence>
<keyword evidence="1" id="KW-0863">Zinc-finger</keyword>
<comment type="caution">
    <text evidence="4">The sequence shown here is derived from an EMBL/GenBank/DDBJ whole genome shotgun (WGS) entry which is preliminary data.</text>
</comment>
<keyword evidence="5" id="KW-1185">Reference proteome</keyword>
<feature type="domain" description="C2H2-type" evidence="3">
    <location>
        <begin position="63"/>
        <end position="91"/>
    </location>
</feature>
<gene>
    <name evidence="4" type="ORF">BIW11_02297</name>
</gene>
<feature type="signal peptide" evidence="2">
    <location>
        <begin position="1"/>
        <end position="23"/>
    </location>
</feature>
<dbReference type="InterPro" id="IPR036236">
    <property type="entry name" value="Znf_C2H2_sf"/>
</dbReference>
<proteinExistence type="predicted"/>
<sequence length="108" mass="12351">MCQHTRTHVRTIPFLCLHCFVVAKDEAAAREHALTHQHECGECGKILPTLKKLRLHESKHRHFKCPECEYSSLLRARVVQHLKKNHNSSKDDVQVIVNGVLWANPGPS</sequence>
<dbReference type="GO" id="GO:0008270">
    <property type="term" value="F:zinc ion binding"/>
    <property type="evidence" value="ECO:0007669"/>
    <property type="project" value="UniProtKB-KW"/>
</dbReference>
<dbReference type="InParanoid" id="A0A1V9X062"/>
<dbReference type="OrthoDB" id="6506092at2759"/>
<keyword evidence="1" id="KW-0479">Metal-binding</keyword>
<dbReference type="Proteomes" id="UP000192247">
    <property type="component" value="Unassembled WGS sequence"/>
</dbReference>
<dbReference type="PROSITE" id="PS00028">
    <property type="entry name" value="ZINC_FINGER_C2H2_1"/>
    <property type="match status" value="1"/>
</dbReference>
<dbReference type="SMART" id="SM00355">
    <property type="entry name" value="ZnF_C2H2"/>
    <property type="match status" value="3"/>
</dbReference>
<keyword evidence="2" id="KW-0732">Signal</keyword>
<feature type="chain" id="PRO_5012822588" description="C2H2-type domain-containing protein" evidence="2">
    <location>
        <begin position="24"/>
        <end position="108"/>
    </location>
</feature>
<evidence type="ECO:0000313" key="4">
    <source>
        <dbReference type="EMBL" id="OQR66808.1"/>
    </source>
</evidence>
<accession>A0A1V9X062</accession>
<evidence type="ECO:0000313" key="5">
    <source>
        <dbReference type="Proteomes" id="UP000192247"/>
    </source>
</evidence>
<dbReference type="InterPro" id="IPR013087">
    <property type="entry name" value="Znf_C2H2_type"/>
</dbReference>
<evidence type="ECO:0000256" key="1">
    <source>
        <dbReference type="PROSITE-ProRule" id="PRU00042"/>
    </source>
</evidence>
<dbReference type="SUPFAM" id="SSF57667">
    <property type="entry name" value="beta-beta-alpha zinc fingers"/>
    <property type="match status" value="1"/>
</dbReference>
<evidence type="ECO:0000259" key="3">
    <source>
        <dbReference type="PROSITE" id="PS50157"/>
    </source>
</evidence>
<reference evidence="4 5" key="1">
    <citation type="journal article" date="2017" name="Gigascience">
        <title>Draft genome of the honey bee ectoparasitic mite, Tropilaelaps mercedesae, is shaped by the parasitic life history.</title>
        <authorList>
            <person name="Dong X."/>
            <person name="Armstrong S.D."/>
            <person name="Xia D."/>
            <person name="Makepeace B.L."/>
            <person name="Darby A.C."/>
            <person name="Kadowaki T."/>
        </authorList>
    </citation>
    <scope>NUCLEOTIDE SEQUENCE [LARGE SCALE GENOMIC DNA]</scope>
    <source>
        <strain evidence="4">Wuxi-XJTLU</strain>
    </source>
</reference>